<dbReference type="EMBL" id="PCYM01000001">
    <property type="protein sequence ID" value="PIR47995.1"/>
    <property type="molecule type" value="Genomic_DNA"/>
</dbReference>
<evidence type="ECO:0000313" key="4">
    <source>
        <dbReference type="Proteomes" id="UP000230084"/>
    </source>
</evidence>
<dbReference type="Pfam" id="PF00069">
    <property type="entry name" value="Pkinase"/>
    <property type="match status" value="1"/>
</dbReference>
<dbReference type="Proteomes" id="UP000230084">
    <property type="component" value="Unassembled WGS sequence"/>
</dbReference>
<feature type="region of interest" description="Disordered" evidence="1">
    <location>
        <begin position="1"/>
        <end position="35"/>
    </location>
</feature>
<feature type="compositionally biased region" description="Basic and acidic residues" evidence="1">
    <location>
        <begin position="9"/>
        <end position="25"/>
    </location>
</feature>
<feature type="compositionally biased region" description="Basic and acidic residues" evidence="1">
    <location>
        <begin position="570"/>
        <end position="584"/>
    </location>
</feature>
<protein>
    <recommendedName>
        <fullName evidence="2">Protein kinase domain-containing protein</fullName>
    </recommendedName>
</protein>
<dbReference type="GO" id="GO:0005524">
    <property type="term" value="F:ATP binding"/>
    <property type="evidence" value="ECO:0007669"/>
    <property type="project" value="InterPro"/>
</dbReference>
<feature type="domain" description="Protein kinase" evidence="2">
    <location>
        <begin position="88"/>
        <end position="392"/>
    </location>
</feature>
<comment type="caution">
    <text evidence="3">The sequence shown here is derived from an EMBL/GenBank/DDBJ whole genome shotgun (WGS) entry which is preliminary data.</text>
</comment>
<reference evidence="3 4" key="1">
    <citation type="submission" date="2017-09" db="EMBL/GenBank/DDBJ databases">
        <title>Depth-based differentiation of microbial function through sediment-hosted aquifers and enrichment of novel symbionts in the deep terrestrial subsurface.</title>
        <authorList>
            <person name="Probst A.J."/>
            <person name="Ladd B."/>
            <person name="Jarett J.K."/>
            <person name="Geller-Mcgrath D.E."/>
            <person name="Sieber C.M."/>
            <person name="Emerson J.B."/>
            <person name="Anantharaman K."/>
            <person name="Thomas B.C."/>
            <person name="Malmstrom R."/>
            <person name="Stieglmeier M."/>
            <person name="Klingl A."/>
            <person name="Woyke T."/>
            <person name="Ryan C.M."/>
            <person name="Banfield J.F."/>
        </authorList>
    </citation>
    <scope>NUCLEOTIDE SEQUENCE [LARGE SCALE GENOMIC DNA]</scope>
    <source>
        <strain evidence="3">CG10_big_fil_rev_8_21_14_0_10_50_16</strain>
    </source>
</reference>
<evidence type="ECO:0000256" key="1">
    <source>
        <dbReference type="SAM" id="MobiDB-lite"/>
    </source>
</evidence>
<feature type="region of interest" description="Disordered" evidence="1">
    <location>
        <begin position="563"/>
        <end position="584"/>
    </location>
</feature>
<evidence type="ECO:0000313" key="3">
    <source>
        <dbReference type="EMBL" id="PIR47995.1"/>
    </source>
</evidence>
<accession>A0A2H0RQG4</accession>
<dbReference type="SUPFAM" id="SSF56112">
    <property type="entry name" value="Protein kinase-like (PK-like)"/>
    <property type="match status" value="1"/>
</dbReference>
<evidence type="ECO:0000259" key="2">
    <source>
        <dbReference type="PROSITE" id="PS50011"/>
    </source>
</evidence>
<dbReference type="PROSITE" id="PS50011">
    <property type="entry name" value="PROTEIN_KINASE_DOM"/>
    <property type="match status" value="1"/>
</dbReference>
<dbReference type="InterPro" id="IPR011009">
    <property type="entry name" value="Kinase-like_dom_sf"/>
</dbReference>
<sequence length="584" mass="66101">MDFGGHYVGWDEERNARRQQRRAELESSIDVTRPMEEAALEEDEIDRAKHPAEGGGVALEAIPILNVDNVSMFTREAQQALADTFGPWKIEKREGAGVFGEVFRVRKMPEKGWERAMMGSQGRLGVIKTMYEPSAGNARFYAEEVAKYHPDEGFDTNADKIGSARDRMEHEIAATLEMGALQDVRRVEDKRGERKLALLMGYVPGQDMKTIWEAIEAGESVMEIHDARAMGALAFESVARQLIDMRKLGWAHHDIKPANIRVDTALPHRARAVDFGISERTGVPRPTGRYSGTPFFAAPEQYIDVPMEKSLEDMYSLAMCLARGFKLIIRDPKKVELDIQNKIIEIMNGTFHLSAENRESIQEFITQQTGEPLSPAELKLAELAWDVVLPYANALKNERVNAWKSYADGRGMDLTMFAEGLSDCLEDLFAEGGCAYVSREEEESWREEIEQQTKQEATNLVLRAQELWRRYEGERMVDFSARIETLNKNLRTMDTREDAEFVCVLAQHALRQLGEETGLEVSKEIEGEERAEMDHLVEESRALREPDEQPLTAQEQEDLAQLLAEIKSTTNKEADAPEESQRAA</sequence>
<name>A0A2H0RQG4_9BACT</name>
<organism evidence="3 4">
    <name type="scientific">Candidatus Uhrbacteria bacterium CG10_big_fil_rev_8_21_14_0_10_50_16</name>
    <dbReference type="NCBI Taxonomy" id="1975039"/>
    <lineage>
        <taxon>Bacteria</taxon>
        <taxon>Candidatus Uhriibacteriota</taxon>
    </lineage>
</organism>
<dbReference type="InterPro" id="IPR000719">
    <property type="entry name" value="Prot_kinase_dom"/>
</dbReference>
<dbReference type="Gene3D" id="1.10.510.10">
    <property type="entry name" value="Transferase(Phosphotransferase) domain 1"/>
    <property type="match status" value="1"/>
</dbReference>
<dbReference type="SMART" id="SM00220">
    <property type="entry name" value="S_TKc"/>
    <property type="match status" value="1"/>
</dbReference>
<dbReference type="AlphaFoldDB" id="A0A2H0RQG4"/>
<proteinExistence type="predicted"/>
<dbReference type="GO" id="GO:0004672">
    <property type="term" value="F:protein kinase activity"/>
    <property type="evidence" value="ECO:0007669"/>
    <property type="project" value="InterPro"/>
</dbReference>
<gene>
    <name evidence="3" type="ORF">COV06_01180</name>
</gene>